<dbReference type="AlphaFoldDB" id="A0A161MJK4"/>
<feature type="chain" id="PRO_5007825078" evidence="2">
    <location>
        <begin position="21"/>
        <end position="120"/>
    </location>
</feature>
<evidence type="ECO:0000259" key="3">
    <source>
        <dbReference type="SMART" id="SM00043"/>
    </source>
</evidence>
<evidence type="ECO:0000313" key="4">
    <source>
        <dbReference type="EMBL" id="JAS02176.1"/>
    </source>
</evidence>
<dbReference type="Gene3D" id="3.10.450.10">
    <property type="match status" value="1"/>
</dbReference>
<dbReference type="PROSITE" id="PS00287">
    <property type="entry name" value="CYSTATIN"/>
    <property type="match status" value="1"/>
</dbReference>
<dbReference type="SUPFAM" id="SSF54403">
    <property type="entry name" value="Cystatin/monellin"/>
    <property type="match status" value="1"/>
</dbReference>
<name>A0A161MJK4_TRIIF</name>
<protein>
    <submittedName>
        <fullName evidence="4">Cysteine-type endopeptidase</fullName>
    </submittedName>
</protein>
<dbReference type="InterPro" id="IPR018073">
    <property type="entry name" value="Prot_inh_cystat_CS"/>
</dbReference>
<organism evidence="4">
    <name type="scientific">Triatoma infestans</name>
    <name type="common">Assassin bug</name>
    <dbReference type="NCBI Taxonomy" id="30076"/>
    <lineage>
        <taxon>Eukaryota</taxon>
        <taxon>Metazoa</taxon>
        <taxon>Ecdysozoa</taxon>
        <taxon>Arthropoda</taxon>
        <taxon>Hexapoda</taxon>
        <taxon>Insecta</taxon>
        <taxon>Pterygota</taxon>
        <taxon>Neoptera</taxon>
        <taxon>Paraneoptera</taxon>
        <taxon>Hemiptera</taxon>
        <taxon>Heteroptera</taxon>
        <taxon>Panheteroptera</taxon>
        <taxon>Cimicomorpha</taxon>
        <taxon>Reduviidae</taxon>
        <taxon>Triatominae</taxon>
        <taxon>Triatoma</taxon>
    </lineage>
</organism>
<dbReference type="SMART" id="SM00043">
    <property type="entry name" value="CY"/>
    <property type="match status" value="1"/>
</dbReference>
<dbReference type="InterPro" id="IPR000010">
    <property type="entry name" value="Cystatin_dom"/>
</dbReference>
<proteinExistence type="inferred from homology"/>
<keyword evidence="2" id="KW-0732">Signal</keyword>
<feature type="non-terminal residue" evidence="4">
    <location>
        <position position="1"/>
    </location>
</feature>
<feature type="domain" description="Cystatin" evidence="3">
    <location>
        <begin position="27"/>
        <end position="114"/>
    </location>
</feature>
<comment type="similarity">
    <text evidence="1">Belongs to the cystatin family.</text>
</comment>
<dbReference type="Pfam" id="PF16845">
    <property type="entry name" value="SQAPI"/>
    <property type="match status" value="1"/>
</dbReference>
<feature type="signal peptide" evidence="2">
    <location>
        <begin position="1"/>
        <end position="20"/>
    </location>
</feature>
<evidence type="ECO:0000256" key="2">
    <source>
        <dbReference type="SAM" id="SignalP"/>
    </source>
</evidence>
<reference evidence="4" key="1">
    <citation type="submission" date="2016-04" db="EMBL/GenBank/DDBJ databases">
        <authorList>
            <person name="Calderon-Fernandez G.M.Sr."/>
        </authorList>
    </citation>
    <scope>NUCLEOTIDE SEQUENCE</scope>
    <source>
        <strain evidence="4">Int1</strain>
        <tissue evidence="4">Integument</tissue>
    </source>
</reference>
<reference evidence="4" key="2">
    <citation type="journal article" date="2017" name="J. Med. Entomol.">
        <title>Transcriptome Analysis of the Triatoma infestans (Hemiptera: Reduviidae) Integument.</title>
        <authorList>
            <person name="Calderon-Fernandez G.M."/>
            <person name="Moriconi D.E."/>
            <person name="Dulbecco A.B."/>
            <person name="Juarez M.P."/>
        </authorList>
    </citation>
    <scope>NUCLEOTIDE SEQUENCE</scope>
    <source>
        <strain evidence="4">Int1</strain>
        <tissue evidence="4">Integument</tissue>
    </source>
</reference>
<evidence type="ECO:0000256" key="1">
    <source>
        <dbReference type="ARBA" id="ARBA00009403"/>
    </source>
</evidence>
<dbReference type="EMBL" id="GEMB01000966">
    <property type="protein sequence ID" value="JAS02176.1"/>
    <property type="molecule type" value="Transcribed_RNA"/>
</dbReference>
<accession>A0A161MJK4</accession>
<dbReference type="InterPro" id="IPR046350">
    <property type="entry name" value="Cystatin_sf"/>
</dbReference>
<dbReference type="GO" id="GO:0004869">
    <property type="term" value="F:cysteine-type endopeptidase inhibitor activity"/>
    <property type="evidence" value="ECO:0007669"/>
    <property type="project" value="InterPro"/>
</dbReference>
<sequence>QIVMHCKFVFFALLVGVVVAADEPSRVCAGCPEQISLDDEEVKKLLTQVTHRVNENIVVVKLISGTKQVVAGMKYDIVFEASDKSTGQEKTCETTFVHQPWLQNKLNISNFDCRVKASPL</sequence>
<dbReference type="CDD" id="cd00042">
    <property type="entry name" value="CY"/>
    <property type="match status" value="1"/>
</dbReference>